<dbReference type="InterPro" id="IPR016195">
    <property type="entry name" value="Pol/histidinol_Pase-like"/>
</dbReference>
<evidence type="ECO:0000256" key="16">
    <source>
        <dbReference type="ARBA" id="ARBA00035717"/>
    </source>
</evidence>
<dbReference type="PRINTS" id="PR00870">
    <property type="entry name" value="DNAPOLXBETA"/>
</dbReference>
<feature type="domain" description="Helix-hairpin-helix DNA-binding motif class 1" evidence="22">
    <location>
        <begin position="127"/>
        <end position="146"/>
    </location>
</feature>
<evidence type="ECO:0000256" key="2">
    <source>
        <dbReference type="ARBA" id="ARBA00004496"/>
    </source>
</evidence>
<dbReference type="InterPro" id="IPR037160">
    <property type="entry name" value="DNA_Pol_thumb_sf"/>
</dbReference>
<evidence type="ECO:0000256" key="11">
    <source>
        <dbReference type="ARBA" id="ARBA00022763"/>
    </source>
</evidence>
<dbReference type="InterPro" id="IPR050243">
    <property type="entry name" value="PHP_phosphatase"/>
</dbReference>
<dbReference type="Pfam" id="PF14520">
    <property type="entry name" value="HHH_5"/>
    <property type="match status" value="1"/>
</dbReference>
<evidence type="ECO:0000256" key="19">
    <source>
        <dbReference type="ARBA" id="ARBA00044678"/>
    </source>
</evidence>
<dbReference type="PANTHER" id="PTHR36928">
    <property type="entry name" value="PHOSPHATASE YCDX-RELATED"/>
    <property type="match status" value="1"/>
</dbReference>
<keyword evidence="14" id="KW-0915">Sodium</keyword>
<dbReference type="Gene3D" id="3.20.20.140">
    <property type="entry name" value="Metal-dependent hydrolases"/>
    <property type="match status" value="1"/>
</dbReference>
<feature type="domain" description="Helix-hairpin-helix DNA-binding motif class 1" evidence="22">
    <location>
        <begin position="52"/>
        <end position="71"/>
    </location>
</feature>
<comment type="subcellular location">
    <subcellularLocation>
        <location evidence="2">Cytoplasm</location>
    </subcellularLocation>
</comment>
<evidence type="ECO:0000256" key="1">
    <source>
        <dbReference type="ARBA" id="ARBA00001946"/>
    </source>
</evidence>
<proteinExistence type="predicted"/>
<dbReference type="InterPro" id="IPR010996">
    <property type="entry name" value="HHH_MUS81"/>
</dbReference>
<dbReference type="CDD" id="cd07436">
    <property type="entry name" value="PHP_PolX"/>
    <property type="match status" value="1"/>
</dbReference>
<sequence>MARANDEVAALFAEYADLISITGGDAFRARVYEKAARSIGGHHADVSRLDLKGLQEIPNVGRSIAEKIVEYLGTGRVSAVEELRARIPAGVRRLTAVPTLGPKKAMAVYQELGVSSIEELVDAIRDERLRDLKGFGPRTEQNILHGIALLRSSGDRVLIDAAMDVAESVVARLSTAAGCRRCAYAGSLRRGRETIGDVDVLAAADDSEPLMRAFTELPRTREVVAHGTTRTSIRTTEGLAVDLRVVPPDSWGAALQYFTGSKAHNIRTRERAVHQGLKLSEYGLFDAETGERIVSETEEEVYARLGLPWIPPPLREDRGEIEAGLRGELPELVRESDLRGDLHTHTDLTDGLAPLEQMAAAAAARGHAYYAITDHAPNLFMQRMTDERMLAQRERVRELDAEYGRRGARGGTRLLHGVELNIDPDGGVDWPDDFLAGFDLCVASVHSHFNQSRDAMTRRFLRACENPYVNIIGHPTTRVIGKRPGVDADLDALFAACARTGTALEINSHPDRLDLDDEHILRARRYGVKFAIDSDAHSTLHLAYLRYGVATAQRGWLAKDDVINAWPLTRLRRFLRKGRTG</sequence>
<organism evidence="25 26">
    <name type="scientific">Streptomyces cinereospinus</name>
    <dbReference type="NCBI Taxonomy" id="285561"/>
    <lineage>
        <taxon>Bacteria</taxon>
        <taxon>Bacillati</taxon>
        <taxon>Actinomycetota</taxon>
        <taxon>Actinomycetes</taxon>
        <taxon>Kitasatosporales</taxon>
        <taxon>Streptomycetaceae</taxon>
        <taxon>Streptomyces</taxon>
    </lineage>
</organism>
<comment type="catalytic activity">
    <reaction evidence="19">
        <text>a 5'-end 2'-deoxyribose-2'-deoxyribonucleotide-DNA = (2E,4S)-4-hydroxypenten-2-al-5-phosphate + a 5'-end 5'-phospho-2'-deoxyribonucleoside-DNA + H(+)</text>
        <dbReference type="Rhea" id="RHEA:76255"/>
        <dbReference type="Rhea" id="RHEA-COMP:13180"/>
        <dbReference type="Rhea" id="RHEA-COMP:18657"/>
        <dbReference type="ChEBI" id="CHEBI:15378"/>
        <dbReference type="ChEBI" id="CHEBI:136412"/>
        <dbReference type="ChEBI" id="CHEBI:195194"/>
        <dbReference type="ChEBI" id="CHEBI:195195"/>
    </reaction>
</comment>
<dbReference type="GO" id="GO:0004527">
    <property type="term" value="F:exonuclease activity"/>
    <property type="evidence" value="ECO:0007669"/>
    <property type="project" value="UniProtKB-KW"/>
</dbReference>
<comment type="cofactor">
    <cofactor evidence="1">
        <name>Mg(2+)</name>
        <dbReference type="ChEBI" id="CHEBI:18420"/>
    </cofactor>
</comment>
<dbReference type="EMBL" id="JBHMCY010000024">
    <property type="protein sequence ID" value="MFB9463980.1"/>
    <property type="molecule type" value="Genomic_DNA"/>
</dbReference>
<dbReference type="CDD" id="cd00141">
    <property type="entry name" value="NT_POLXc"/>
    <property type="match status" value="1"/>
</dbReference>
<dbReference type="SMART" id="SM00481">
    <property type="entry name" value="POLIIIAc"/>
    <property type="match status" value="1"/>
</dbReference>
<accession>A0ABV5N141</accession>
<dbReference type="RefSeq" id="WP_381346506.1">
    <property type="nucleotide sequence ID" value="NZ_JBHMCY010000024.1"/>
</dbReference>
<feature type="domain" description="Polymerase/histidinol phosphatase N-terminal" evidence="23">
    <location>
        <begin position="340"/>
        <end position="424"/>
    </location>
</feature>
<comment type="function">
    <text evidence="20">Repair polymerase that plays a key role in base-excision repair. During this process, the damaged base is excised by specific DNA glycosylases, the DNA backbone is nicked at the abasic site by an apurinic/apyrimidic (AP) endonuclease, and POLB removes 5'-deoxyribose-phosphate from the preincised AP site acting as a 5'-deoxyribose-phosphate lyase (5'-dRP lyase); through its DNA polymerase activity, it adds one nucleotide to the 3' end of the arising single-nucleotide gap. Conducts 'gap-filling' DNA synthesis in a stepwise distributive fashion rather than in a processive fashion as for other DNA polymerases. It is also able to cleave sugar-phosphate bonds 3' to an intact AP site, acting as an AP lyase.</text>
</comment>
<evidence type="ECO:0000256" key="18">
    <source>
        <dbReference type="ARBA" id="ARBA00044632"/>
    </source>
</evidence>
<evidence type="ECO:0000313" key="26">
    <source>
        <dbReference type="Proteomes" id="UP001589709"/>
    </source>
</evidence>
<dbReference type="NCBIfam" id="NF006375">
    <property type="entry name" value="PRK08609.1"/>
    <property type="match status" value="1"/>
</dbReference>
<dbReference type="InterPro" id="IPR047967">
    <property type="entry name" value="PolX_PHP"/>
</dbReference>
<protein>
    <recommendedName>
        <fullName evidence="5">DNA polymerase beta</fullName>
        <ecNumber evidence="3">2.7.7.7</ecNumber>
        <ecNumber evidence="4">4.2.99.18</ecNumber>
    </recommendedName>
    <alternativeName>
        <fullName evidence="16">5'-deoxyribose-phosphate lyase</fullName>
    </alternativeName>
    <alternativeName>
        <fullName evidence="17">AP lyase</fullName>
    </alternativeName>
</protein>
<evidence type="ECO:0000256" key="12">
    <source>
        <dbReference type="ARBA" id="ARBA00022843"/>
    </source>
</evidence>
<evidence type="ECO:0000256" key="17">
    <source>
        <dbReference type="ARBA" id="ARBA00035726"/>
    </source>
</evidence>
<evidence type="ECO:0000259" key="24">
    <source>
        <dbReference type="SMART" id="SM00483"/>
    </source>
</evidence>
<comment type="caution">
    <text evidence="25">The sequence shown here is derived from an EMBL/GenBank/DDBJ whole genome shotgun (WGS) entry which is preliminary data.</text>
</comment>
<dbReference type="SUPFAM" id="SSF47802">
    <property type="entry name" value="DNA polymerase beta, N-terminal domain-like"/>
    <property type="match status" value="1"/>
</dbReference>
<keyword evidence="25" id="KW-0540">Nuclease</keyword>
<evidence type="ECO:0000256" key="21">
    <source>
        <dbReference type="ARBA" id="ARBA00049244"/>
    </source>
</evidence>
<dbReference type="PIRSF" id="PIRSF005047">
    <property type="entry name" value="UCP005047_YshC"/>
    <property type="match status" value="1"/>
</dbReference>
<feature type="domain" description="Helix-hairpin-helix DNA-binding motif class 1" evidence="22">
    <location>
        <begin position="92"/>
        <end position="111"/>
    </location>
</feature>
<dbReference type="InterPro" id="IPR002054">
    <property type="entry name" value="DNA-dir_DNA_pol_X"/>
</dbReference>
<keyword evidence="25" id="KW-0378">Hydrolase</keyword>
<dbReference type="InterPro" id="IPR022311">
    <property type="entry name" value="PolX-like"/>
</dbReference>
<keyword evidence="11" id="KW-0227">DNA damage</keyword>
<dbReference type="InterPro" id="IPR029398">
    <property type="entry name" value="PolB_thumb"/>
</dbReference>
<evidence type="ECO:0000256" key="8">
    <source>
        <dbReference type="ARBA" id="ARBA00022679"/>
    </source>
</evidence>
<evidence type="ECO:0000256" key="14">
    <source>
        <dbReference type="ARBA" id="ARBA00023053"/>
    </source>
</evidence>
<keyword evidence="25" id="KW-0269">Exonuclease</keyword>
<dbReference type="InterPro" id="IPR027421">
    <property type="entry name" value="DNA_pol_lamdba_lyase_dom_sf"/>
</dbReference>
<dbReference type="Pfam" id="PF02811">
    <property type="entry name" value="PHP"/>
    <property type="match status" value="1"/>
</dbReference>
<keyword evidence="10" id="KW-0235">DNA replication</keyword>
<keyword evidence="9" id="KW-0548">Nucleotidyltransferase</keyword>
<dbReference type="InterPro" id="IPR003141">
    <property type="entry name" value="Pol/His_phosphatase_N"/>
</dbReference>
<dbReference type="Gene3D" id="1.10.150.110">
    <property type="entry name" value="DNA polymerase beta, N-terminal domain-like"/>
    <property type="match status" value="1"/>
</dbReference>
<evidence type="ECO:0000256" key="6">
    <source>
        <dbReference type="ARBA" id="ARBA00022481"/>
    </source>
</evidence>
<dbReference type="Gene3D" id="3.30.210.10">
    <property type="entry name" value="DNA polymerase, thumb domain"/>
    <property type="match status" value="1"/>
</dbReference>
<feature type="domain" description="DNA-directed DNA polymerase X" evidence="24">
    <location>
        <begin position="3"/>
        <end position="316"/>
    </location>
</feature>
<keyword evidence="7" id="KW-0237">DNA synthesis</keyword>
<keyword evidence="8" id="KW-0808">Transferase</keyword>
<dbReference type="SUPFAM" id="SSF158702">
    <property type="entry name" value="Sec63 N-terminal domain-like"/>
    <property type="match status" value="1"/>
</dbReference>
<dbReference type="Proteomes" id="UP001589709">
    <property type="component" value="Unassembled WGS sequence"/>
</dbReference>
<name>A0ABV5N141_9ACTN</name>
<keyword evidence="13" id="KW-0239">DNA-directed DNA polymerase</keyword>
<evidence type="ECO:0000256" key="20">
    <source>
        <dbReference type="ARBA" id="ARBA00045548"/>
    </source>
</evidence>
<dbReference type="InterPro" id="IPR003583">
    <property type="entry name" value="Hlx-hairpin-Hlx_DNA-bd_motif"/>
</dbReference>
<dbReference type="SUPFAM" id="SSF81301">
    <property type="entry name" value="Nucleotidyltransferase"/>
    <property type="match status" value="1"/>
</dbReference>
<evidence type="ECO:0000256" key="3">
    <source>
        <dbReference type="ARBA" id="ARBA00012417"/>
    </source>
</evidence>
<dbReference type="SMART" id="SM00483">
    <property type="entry name" value="POLXc"/>
    <property type="match status" value="1"/>
</dbReference>
<evidence type="ECO:0000256" key="13">
    <source>
        <dbReference type="ARBA" id="ARBA00022932"/>
    </source>
</evidence>
<evidence type="ECO:0000259" key="23">
    <source>
        <dbReference type="SMART" id="SM00481"/>
    </source>
</evidence>
<reference evidence="25 26" key="1">
    <citation type="submission" date="2024-09" db="EMBL/GenBank/DDBJ databases">
        <authorList>
            <person name="Sun Q."/>
            <person name="Mori K."/>
        </authorList>
    </citation>
    <scope>NUCLEOTIDE SEQUENCE [LARGE SCALE GENOMIC DNA]</scope>
    <source>
        <strain evidence="25 26">JCM 6917</strain>
    </source>
</reference>
<evidence type="ECO:0000256" key="9">
    <source>
        <dbReference type="ARBA" id="ARBA00022695"/>
    </source>
</evidence>
<dbReference type="Gene3D" id="1.10.150.20">
    <property type="entry name" value="5' to 3' exonuclease, C-terminal subdomain"/>
    <property type="match status" value="1"/>
</dbReference>
<comment type="catalytic activity">
    <reaction evidence="21">
        <text>DNA(n) + a 2'-deoxyribonucleoside 5'-triphosphate = DNA(n+1) + diphosphate</text>
        <dbReference type="Rhea" id="RHEA:22508"/>
        <dbReference type="Rhea" id="RHEA-COMP:17339"/>
        <dbReference type="Rhea" id="RHEA-COMP:17340"/>
        <dbReference type="ChEBI" id="CHEBI:33019"/>
        <dbReference type="ChEBI" id="CHEBI:61560"/>
        <dbReference type="ChEBI" id="CHEBI:173112"/>
        <dbReference type="EC" id="2.7.7.7"/>
    </reaction>
</comment>
<evidence type="ECO:0000256" key="7">
    <source>
        <dbReference type="ARBA" id="ARBA00022634"/>
    </source>
</evidence>
<dbReference type="PANTHER" id="PTHR36928:SF1">
    <property type="entry name" value="PHOSPHATASE YCDX-RELATED"/>
    <property type="match status" value="1"/>
</dbReference>
<gene>
    <name evidence="25" type="primary">polX</name>
    <name evidence="25" type="ORF">ACFF45_15010</name>
</gene>
<dbReference type="InterPro" id="IPR004013">
    <property type="entry name" value="PHP_dom"/>
</dbReference>
<dbReference type="SMART" id="SM00278">
    <property type="entry name" value="HhH1"/>
    <property type="match status" value="3"/>
</dbReference>
<keyword evidence="26" id="KW-1185">Reference proteome</keyword>
<comment type="catalytic activity">
    <reaction evidence="18">
        <text>2'-deoxyribonucleotide-(2'-deoxyribose 5'-phosphate)-2'-deoxyribonucleotide-DNA = a 3'-end 2'-deoxyribonucleotide-(2,3-dehydro-2,3-deoxyribose 5'-phosphate)-DNA + a 5'-end 5'-phospho-2'-deoxyribonucleoside-DNA + H(+)</text>
        <dbReference type="Rhea" id="RHEA:66592"/>
        <dbReference type="Rhea" id="RHEA-COMP:13180"/>
        <dbReference type="Rhea" id="RHEA-COMP:16897"/>
        <dbReference type="Rhea" id="RHEA-COMP:17067"/>
        <dbReference type="ChEBI" id="CHEBI:15378"/>
        <dbReference type="ChEBI" id="CHEBI:136412"/>
        <dbReference type="ChEBI" id="CHEBI:157695"/>
        <dbReference type="ChEBI" id="CHEBI:167181"/>
        <dbReference type="EC" id="4.2.99.18"/>
    </reaction>
</comment>
<dbReference type="EC" id="2.7.7.7" evidence="3"/>
<dbReference type="InterPro" id="IPR002008">
    <property type="entry name" value="DNA_pol_X_beta-like"/>
</dbReference>
<dbReference type="InterPro" id="IPR043519">
    <property type="entry name" value="NT_sf"/>
</dbReference>
<dbReference type="Pfam" id="PF14791">
    <property type="entry name" value="DNA_pol_B_thumb"/>
    <property type="match status" value="1"/>
</dbReference>
<evidence type="ECO:0000256" key="4">
    <source>
        <dbReference type="ARBA" id="ARBA00012720"/>
    </source>
</evidence>
<evidence type="ECO:0000313" key="25">
    <source>
        <dbReference type="EMBL" id="MFB9463980.1"/>
    </source>
</evidence>
<dbReference type="SUPFAM" id="SSF89550">
    <property type="entry name" value="PHP domain-like"/>
    <property type="match status" value="1"/>
</dbReference>
<evidence type="ECO:0000256" key="5">
    <source>
        <dbReference type="ARBA" id="ARBA00020020"/>
    </source>
</evidence>
<keyword evidence="6" id="KW-0488">Methylation</keyword>
<keyword evidence="12" id="KW-0832">Ubl conjugation</keyword>
<evidence type="ECO:0000259" key="22">
    <source>
        <dbReference type="SMART" id="SM00278"/>
    </source>
</evidence>
<dbReference type="Pfam" id="PF14716">
    <property type="entry name" value="HHH_8"/>
    <property type="match status" value="1"/>
</dbReference>
<evidence type="ECO:0000256" key="15">
    <source>
        <dbReference type="ARBA" id="ARBA00023204"/>
    </source>
</evidence>
<dbReference type="EC" id="4.2.99.18" evidence="4"/>
<evidence type="ECO:0000256" key="10">
    <source>
        <dbReference type="ARBA" id="ARBA00022705"/>
    </source>
</evidence>
<dbReference type="Gene3D" id="3.30.460.10">
    <property type="entry name" value="Beta Polymerase, domain 2"/>
    <property type="match status" value="1"/>
</dbReference>
<keyword evidence="15" id="KW-0234">DNA repair</keyword>